<name>A0A6A4NSS1_LUPAL</name>
<evidence type="ECO:0000313" key="3">
    <source>
        <dbReference type="Proteomes" id="UP000447434"/>
    </source>
</evidence>
<protein>
    <submittedName>
        <fullName evidence="2">Uncharacterized protein</fullName>
    </submittedName>
</protein>
<reference evidence="3" key="1">
    <citation type="journal article" date="2020" name="Nat. Commun.">
        <title>Genome sequence of the cluster root forming white lupin.</title>
        <authorList>
            <person name="Hufnagel B."/>
            <person name="Marques A."/>
            <person name="Soriano A."/>
            <person name="Marques L."/>
            <person name="Divol F."/>
            <person name="Doumas P."/>
            <person name="Sallet E."/>
            <person name="Mancinotti D."/>
            <person name="Carrere S."/>
            <person name="Marande W."/>
            <person name="Arribat S."/>
            <person name="Keller J."/>
            <person name="Huneau C."/>
            <person name="Blein T."/>
            <person name="Aime D."/>
            <person name="Laguerre M."/>
            <person name="Taylor J."/>
            <person name="Schubert V."/>
            <person name="Nelson M."/>
            <person name="Geu-Flores F."/>
            <person name="Crespi M."/>
            <person name="Gallardo-Guerrero K."/>
            <person name="Delaux P.-M."/>
            <person name="Salse J."/>
            <person name="Berges H."/>
            <person name="Guyot R."/>
            <person name="Gouzy J."/>
            <person name="Peret B."/>
        </authorList>
    </citation>
    <scope>NUCLEOTIDE SEQUENCE [LARGE SCALE GENOMIC DNA]</scope>
    <source>
        <strain evidence="3">cv. Amiga</strain>
    </source>
</reference>
<keyword evidence="3" id="KW-1185">Reference proteome</keyword>
<proteinExistence type="predicted"/>
<feature type="region of interest" description="Disordered" evidence="1">
    <location>
        <begin position="89"/>
        <end position="121"/>
    </location>
</feature>
<evidence type="ECO:0000256" key="1">
    <source>
        <dbReference type="SAM" id="MobiDB-lite"/>
    </source>
</evidence>
<sequence>MGLRRYIQDDHFIQALKGGLVTKELNVIRRRPTVSTKQITDIYDDVKAAPDASVFKANDNRSCDLEDDDIEDITLKQFRVSSKTRKRKYSHGIDSCKTNNKIDVPSSPENNRAKQMSPDDPDFLETLSTLKSKLSKKMKTKKRRCIKDPLYTSTQENIPVVEPKETHIGQEFAHSCGDLLALIQEKPEVPETDCSDHLMKLSNVSDSSSACDGPDYYSGIVAREEADIAHECYVENDNENNQALTPLGGECYVENDNENNQALVPLGGECYLENELSHVREDHDDFIPLQMAWASDKDIVVSNPELTSNQSPNFPAIEFASEERIILPDVDYISPQAISLVEDHRSNVYDNEPDGDTSVSLPSVATPECLDCMDIGYKDGSTFLNDCSKNEFTTDAEVHAKTSSTSEHDFNPGGSLVSSSDDSPEIKEQLLFSSIHDDDGEHKTEATNELMSSNEHCSSDLDHPEWLLSNRKV</sequence>
<dbReference type="OrthoDB" id="775914at2759"/>
<organism evidence="2 3">
    <name type="scientific">Lupinus albus</name>
    <name type="common">White lupine</name>
    <name type="synonym">Lupinus termis</name>
    <dbReference type="NCBI Taxonomy" id="3870"/>
    <lineage>
        <taxon>Eukaryota</taxon>
        <taxon>Viridiplantae</taxon>
        <taxon>Streptophyta</taxon>
        <taxon>Embryophyta</taxon>
        <taxon>Tracheophyta</taxon>
        <taxon>Spermatophyta</taxon>
        <taxon>Magnoliopsida</taxon>
        <taxon>eudicotyledons</taxon>
        <taxon>Gunneridae</taxon>
        <taxon>Pentapetalae</taxon>
        <taxon>rosids</taxon>
        <taxon>fabids</taxon>
        <taxon>Fabales</taxon>
        <taxon>Fabaceae</taxon>
        <taxon>Papilionoideae</taxon>
        <taxon>50 kb inversion clade</taxon>
        <taxon>genistoids sensu lato</taxon>
        <taxon>core genistoids</taxon>
        <taxon>Genisteae</taxon>
        <taxon>Lupinus</taxon>
    </lineage>
</organism>
<feature type="compositionally biased region" description="Polar residues" evidence="1">
    <location>
        <begin position="96"/>
        <end position="114"/>
    </location>
</feature>
<accession>A0A6A4NSS1</accession>
<feature type="compositionally biased region" description="Basic and acidic residues" evidence="1">
    <location>
        <begin position="435"/>
        <end position="446"/>
    </location>
</feature>
<comment type="caution">
    <text evidence="2">The sequence shown here is derived from an EMBL/GenBank/DDBJ whole genome shotgun (WGS) entry which is preliminary data.</text>
</comment>
<evidence type="ECO:0000313" key="2">
    <source>
        <dbReference type="EMBL" id="KAE9592041.1"/>
    </source>
</evidence>
<feature type="region of interest" description="Disordered" evidence="1">
    <location>
        <begin position="398"/>
        <end position="462"/>
    </location>
</feature>
<dbReference type="Proteomes" id="UP000447434">
    <property type="component" value="Chromosome 19"/>
</dbReference>
<feature type="compositionally biased region" description="Polar residues" evidence="1">
    <location>
        <begin position="447"/>
        <end position="456"/>
    </location>
</feature>
<dbReference type="AlphaFoldDB" id="A0A6A4NSS1"/>
<feature type="compositionally biased region" description="Basic and acidic residues" evidence="1">
    <location>
        <begin position="398"/>
        <end position="410"/>
    </location>
</feature>
<gene>
    <name evidence="2" type="ORF">Lalb_Chr19g0125061</name>
</gene>
<dbReference type="EMBL" id="WOCE01000019">
    <property type="protein sequence ID" value="KAE9592041.1"/>
    <property type="molecule type" value="Genomic_DNA"/>
</dbReference>